<evidence type="ECO:0000313" key="2">
    <source>
        <dbReference type="Proteomes" id="UP000013909"/>
    </source>
</evidence>
<dbReference type="Proteomes" id="UP000013909">
    <property type="component" value="Unassembled WGS sequence"/>
</dbReference>
<proteinExistence type="predicted"/>
<dbReference type="PANTHER" id="PTHR33221">
    <property type="entry name" value="WINGED HELIX-TURN-HELIX TRANSCRIPTIONAL REGULATOR, RRF2 FAMILY"/>
    <property type="match status" value="1"/>
</dbReference>
<organism evidence="1 2">
    <name type="scientific">Lunatimonas lonarensis</name>
    <dbReference type="NCBI Taxonomy" id="1232681"/>
    <lineage>
        <taxon>Bacteria</taxon>
        <taxon>Pseudomonadati</taxon>
        <taxon>Bacteroidota</taxon>
        <taxon>Cytophagia</taxon>
        <taxon>Cytophagales</taxon>
        <taxon>Cyclobacteriaceae</taxon>
    </lineage>
</organism>
<dbReference type="AlphaFoldDB" id="R7ZLH0"/>
<dbReference type="GO" id="GO:0005829">
    <property type="term" value="C:cytosol"/>
    <property type="evidence" value="ECO:0007669"/>
    <property type="project" value="TreeGrafter"/>
</dbReference>
<dbReference type="PROSITE" id="PS51197">
    <property type="entry name" value="HTH_RRF2_2"/>
    <property type="match status" value="1"/>
</dbReference>
<dbReference type="InterPro" id="IPR036390">
    <property type="entry name" value="WH_DNA-bd_sf"/>
</dbReference>
<dbReference type="InterPro" id="IPR036388">
    <property type="entry name" value="WH-like_DNA-bd_sf"/>
</dbReference>
<dbReference type="InterPro" id="IPR030489">
    <property type="entry name" value="TR_Rrf2-type_CS"/>
</dbReference>
<dbReference type="STRING" id="1232681.ADIS_4611"/>
<evidence type="ECO:0000313" key="1">
    <source>
        <dbReference type="EMBL" id="EON74917.1"/>
    </source>
</evidence>
<gene>
    <name evidence="1" type="ORF">ADIS_4611</name>
</gene>
<dbReference type="OrthoDB" id="9808360at2"/>
<dbReference type="GO" id="GO:0003700">
    <property type="term" value="F:DNA-binding transcription factor activity"/>
    <property type="evidence" value="ECO:0007669"/>
    <property type="project" value="TreeGrafter"/>
</dbReference>
<dbReference type="PATRIC" id="fig|1288963.3.peg.4601"/>
<dbReference type="EMBL" id="AQHR01000114">
    <property type="protein sequence ID" value="EON74917.1"/>
    <property type="molecule type" value="Genomic_DNA"/>
</dbReference>
<reference evidence="1 2" key="1">
    <citation type="submission" date="2013-02" db="EMBL/GenBank/DDBJ databases">
        <title>A novel strain isolated from Lonar lake, Maharashtra, India.</title>
        <authorList>
            <person name="Singh A."/>
        </authorList>
    </citation>
    <scope>NUCLEOTIDE SEQUENCE [LARGE SCALE GENOMIC DNA]</scope>
    <source>
        <strain evidence="1 2">AK24</strain>
    </source>
</reference>
<dbReference type="PANTHER" id="PTHR33221:SF15">
    <property type="entry name" value="HTH-TYPE TRANSCRIPTIONAL REGULATOR YWGB-RELATED"/>
    <property type="match status" value="1"/>
</dbReference>
<dbReference type="InterPro" id="IPR000944">
    <property type="entry name" value="Tscrpt_reg_Rrf2"/>
</dbReference>
<dbReference type="SUPFAM" id="SSF46785">
    <property type="entry name" value="Winged helix' DNA-binding domain"/>
    <property type="match status" value="1"/>
</dbReference>
<dbReference type="PROSITE" id="PS01332">
    <property type="entry name" value="HTH_RRF2_1"/>
    <property type="match status" value="1"/>
</dbReference>
<keyword evidence="2" id="KW-1185">Reference proteome</keyword>
<accession>R7ZLH0</accession>
<dbReference type="Pfam" id="PF02082">
    <property type="entry name" value="Rrf2"/>
    <property type="match status" value="1"/>
</dbReference>
<protein>
    <submittedName>
        <fullName evidence="1">Transcriptional regulator, BadM/Rrf2 family</fullName>
    </submittedName>
</protein>
<dbReference type="Gene3D" id="1.10.10.10">
    <property type="entry name" value="Winged helix-like DNA-binding domain superfamily/Winged helix DNA-binding domain"/>
    <property type="match status" value="1"/>
</dbReference>
<sequence>MLSKACGYAINAMIYVASLPAKRQRARLRDIAKAINSPEAFTGKILQALVKDSLLVSTKGPNGGFAIKGSASQIMLGQIVSSIYGGALFSGCALGLRKCSENHPCAVHYKFKVIRERLSCMLLTTGLSDVAERVNTGLGFLKH</sequence>
<name>R7ZLH0_9BACT</name>
<comment type="caution">
    <text evidence="1">The sequence shown here is derived from an EMBL/GenBank/DDBJ whole genome shotgun (WGS) entry which is preliminary data.</text>
</comment>
<dbReference type="RefSeq" id="WP_010856722.1">
    <property type="nucleotide sequence ID" value="NZ_AQHR01000114.1"/>
</dbReference>